<name>A0A0D1EIK2_9RHOB</name>
<dbReference type="PANTHER" id="PTHR34294">
    <property type="entry name" value="TRANSCRIPTIONAL REGULATOR-RELATED"/>
    <property type="match status" value="1"/>
</dbReference>
<evidence type="ECO:0000256" key="2">
    <source>
        <dbReference type="ARBA" id="ARBA00023015"/>
    </source>
</evidence>
<dbReference type="EMBL" id="JYFE01000017">
    <property type="protein sequence ID" value="KIT17454.1"/>
    <property type="molecule type" value="Genomic_DNA"/>
</dbReference>
<evidence type="ECO:0000313" key="6">
    <source>
        <dbReference type="EMBL" id="KIT17454.1"/>
    </source>
</evidence>
<proteinExistence type="inferred from homology"/>
<dbReference type="RefSeq" id="WP_043917504.1">
    <property type="nucleotide sequence ID" value="NZ_FZPF01000002.1"/>
</dbReference>
<gene>
    <name evidence="6" type="primary">deoR_1</name>
    <name evidence="6" type="ORF">jaqu_06420</name>
</gene>
<evidence type="ECO:0000259" key="5">
    <source>
        <dbReference type="Pfam" id="PF04198"/>
    </source>
</evidence>
<evidence type="ECO:0000256" key="1">
    <source>
        <dbReference type="ARBA" id="ARBA00010466"/>
    </source>
</evidence>
<dbReference type="PATRIC" id="fig|935700.4.peg.679"/>
<keyword evidence="2" id="KW-0805">Transcription regulation</keyword>
<organism evidence="6 7">
    <name type="scientific">Jannaschia aquimarina</name>
    <dbReference type="NCBI Taxonomy" id="935700"/>
    <lineage>
        <taxon>Bacteria</taxon>
        <taxon>Pseudomonadati</taxon>
        <taxon>Pseudomonadota</taxon>
        <taxon>Alphaproteobacteria</taxon>
        <taxon>Rhodobacterales</taxon>
        <taxon>Roseobacteraceae</taxon>
        <taxon>Jannaschia</taxon>
    </lineage>
</organism>
<dbReference type="GO" id="GO:0030246">
    <property type="term" value="F:carbohydrate binding"/>
    <property type="evidence" value="ECO:0007669"/>
    <property type="project" value="InterPro"/>
</dbReference>
<dbReference type="InterPro" id="IPR037171">
    <property type="entry name" value="NagB/RpiA_transferase-like"/>
</dbReference>
<dbReference type="InterPro" id="IPR007324">
    <property type="entry name" value="Sugar-bd_dom_put"/>
</dbReference>
<dbReference type="InterPro" id="IPR051054">
    <property type="entry name" value="SorC_transcr_regulators"/>
</dbReference>
<dbReference type="Pfam" id="PF04198">
    <property type="entry name" value="Sugar-bind"/>
    <property type="match status" value="1"/>
</dbReference>
<comment type="caution">
    <text evidence="6">The sequence shown here is derived from an EMBL/GenBank/DDBJ whole genome shotgun (WGS) entry which is preliminary data.</text>
</comment>
<reference evidence="6 7" key="1">
    <citation type="submission" date="2015-02" db="EMBL/GenBank/DDBJ databases">
        <title>Genome Sequence of Jannaschia aquimarina DSM28248, a member of the Roseobacter clade.</title>
        <authorList>
            <person name="Voget S."/>
            <person name="Daniel R."/>
        </authorList>
    </citation>
    <scope>NUCLEOTIDE SEQUENCE [LARGE SCALE GENOMIC DNA]</scope>
    <source>
        <strain evidence="6 7">GSW-M26</strain>
    </source>
</reference>
<dbReference type="STRING" id="935700.jaqu_06420"/>
<comment type="similarity">
    <text evidence="1">Belongs to the SorC transcriptional regulatory family.</text>
</comment>
<keyword evidence="3" id="KW-0238">DNA-binding</keyword>
<dbReference type="AlphaFoldDB" id="A0A0D1EIK2"/>
<feature type="domain" description="Sugar-binding" evidence="5">
    <location>
        <begin position="66"/>
        <end position="318"/>
    </location>
</feature>
<dbReference type="PANTHER" id="PTHR34294:SF1">
    <property type="entry name" value="TRANSCRIPTIONAL REGULATOR LSRR"/>
    <property type="match status" value="1"/>
</dbReference>
<dbReference type="Gene3D" id="3.40.50.1360">
    <property type="match status" value="1"/>
</dbReference>
<dbReference type="InterPro" id="IPR036388">
    <property type="entry name" value="WH-like_DNA-bd_sf"/>
</dbReference>
<dbReference type="Gene3D" id="1.10.10.10">
    <property type="entry name" value="Winged helix-like DNA-binding domain superfamily/Winged helix DNA-binding domain"/>
    <property type="match status" value="1"/>
</dbReference>
<accession>A0A0D1EIK2</accession>
<dbReference type="GO" id="GO:0003677">
    <property type="term" value="F:DNA binding"/>
    <property type="evidence" value="ECO:0007669"/>
    <property type="project" value="UniProtKB-KW"/>
</dbReference>
<dbReference type="SUPFAM" id="SSF100950">
    <property type="entry name" value="NagB/RpiA/CoA transferase-like"/>
    <property type="match status" value="1"/>
</dbReference>
<protein>
    <submittedName>
        <fullName evidence="6">DeoR_1 protein</fullName>
    </submittedName>
</protein>
<sequence length="322" mass="35017">MKEQRTASQPDESQRDLRIRAAWIYYVEGHTQSETARMMGLNRIAVTRLLSEARRRGEVTITIASDLTETVTLERDLEERFGLEKAIVAPFSDAGGDPTNAIAAIAGPYISSILRPNMTLGVGWGRTLHATLSHLRPRAIEGLRVVSLLGGIAEARRFNPAEFAWQFAEAFDAEGFLVPAPALVDSPATRHALLEHCGIEQVFQQAESSDVALISCGGIDGLTTSYRIGHIPEPARRSLKEAGAIGDILYNFVDASGALVEHGINERCVSMPLERLQRIPSRILMSGGVEKDVILRAALASVRPTTIITDEASARRLLDGSP</sequence>
<dbReference type="Proteomes" id="UP000032232">
    <property type="component" value="Unassembled WGS sequence"/>
</dbReference>
<evidence type="ECO:0000256" key="4">
    <source>
        <dbReference type="ARBA" id="ARBA00023163"/>
    </source>
</evidence>
<keyword evidence="7" id="KW-1185">Reference proteome</keyword>
<keyword evidence="4" id="KW-0804">Transcription</keyword>
<evidence type="ECO:0000313" key="7">
    <source>
        <dbReference type="Proteomes" id="UP000032232"/>
    </source>
</evidence>
<evidence type="ECO:0000256" key="3">
    <source>
        <dbReference type="ARBA" id="ARBA00023125"/>
    </source>
</evidence>